<feature type="transmembrane region" description="Helical" evidence="7">
    <location>
        <begin position="273"/>
        <end position="298"/>
    </location>
</feature>
<comment type="similarity">
    <text evidence="6">Belongs to the ABC-4 integral membrane protein family.</text>
</comment>
<dbReference type="InterPro" id="IPR025857">
    <property type="entry name" value="MacB_PCD"/>
</dbReference>
<feature type="domain" description="MacB-like periplasmic core" evidence="9">
    <location>
        <begin position="27"/>
        <end position="229"/>
    </location>
</feature>
<protein>
    <submittedName>
        <fullName evidence="10">ABC-type antimicrobial peptide transport system, permease component</fullName>
    </submittedName>
</protein>
<keyword evidence="4 7" id="KW-1133">Transmembrane helix</keyword>
<organism evidence="10">
    <name type="scientific">hydrothermal vent metagenome</name>
    <dbReference type="NCBI Taxonomy" id="652676"/>
    <lineage>
        <taxon>unclassified sequences</taxon>
        <taxon>metagenomes</taxon>
        <taxon>ecological metagenomes</taxon>
    </lineage>
</organism>
<dbReference type="GO" id="GO:0022857">
    <property type="term" value="F:transmembrane transporter activity"/>
    <property type="evidence" value="ECO:0007669"/>
    <property type="project" value="TreeGrafter"/>
</dbReference>
<evidence type="ECO:0000313" key="10">
    <source>
        <dbReference type="EMBL" id="VAW08072.1"/>
    </source>
</evidence>
<dbReference type="Pfam" id="PF02687">
    <property type="entry name" value="FtsX"/>
    <property type="match status" value="1"/>
</dbReference>
<gene>
    <name evidence="10" type="ORF">MNBD_ACTINO01-2081</name>
</gene>
<evidence type="ECO:0000256" key="5">
    <source>
        <dbReference type="ARBA" id="ARBA00023136"/>
    </source>
</evidence>
<feature type="transmembrane region" description="Helical" evidence="7">
    <location>
        <begin position="28"/>
        <end position="47"/>
    </location>
</feature>
<feature type="non-terminal residue" evidence="10">
    <location>
        <position position="1"/>
    </location>
</feature>
<dbReference type="EMBL" id="UOEI01000570">
    <property type="protein sequence ID" value="VAW08072.1"/>
    <property type="molecule type" value="Genomic_DNA"/>
</dbReference>
<accession>A0A3B0T0T6</accession>
<evidence type="ECO:0000256" key="4">
    <source>
        <dbReference type="ARBA" id="ARBA00022989"/>
    </source>
</evidence>
<evidence type="ECO:0000256" key="2">
    <source>
        <dbReference type="ARBA" id="ARBA00022475"/>
    </source>
</evidence>
<evidence type="ECO:0000256" key="1">
    <source>
        <dbReference type="ARBA" id="ARBA00004651"/>
    </source>
</evidence>
<feature type="transmembrane region" description="Helical" evidence="7">
    <location>
        <begin position="355"/>
        <end position="379"/>
    </location>
</feature>
<keyword evidence="3 7" id="KW-0812">Transmembrane</keyword>
<dbReference type="InterPro" id="IPR003838">
    <property type="entry name" value="ABC3_permease_C"/>
</dbReference>
<feature type="transmembrane region" description="Helical" evidence="7">
    <location>
        <begin position="319"/>
        <end position="343"/>
    </location>
</feature>
<dbReference type="PANTHER" id="PTHR30572">
    <property type="entry name" value="MEMBRANE COMPONENT OF TRANSPORTER-RELATED"/>
    <property type="match status" value="1"/>
</dbReference>
<comment type="subcellular location">
    <subcellularLocation>
        <location evidence="1">Cell membrane</location>
        <topology evidence="1">Multi-pass membrane protein</topology>
    </subcellularLocation>
</comment>
<evidence type="ECO:0000259" key="8">
    <source>
        <dbReference type="Pfam" id="PF02687"/>
    </source>
</evidence>
<name>A0A3B0T0T6_9ZZZZ</name>
<dbReference type="GO" id="GO:0005886">
    <property type="term" value="C:plasma membrane"/>
    <property type="evidence" value="ECO:0007669"/>
    <property type="project" value="UniProtKB-SubCell"/>
</dbReference>
<dbReference type="InterPro" id="IPR050250">
    <property type="entry name" value="Macrolide_Exporter_MacB"/>
</dbReference>
<evidence type="ECO:0000256" key="7">
    <source>
        <dbReference type="SAM" id="Phobius"/>
    </source>
</evidence>
<keyword evidence="5 7" id="KW-0472">Membrane</keyword>
<dbReference type="AlphaFoldDB" id="A0A3B0T0T6"/>
<sequence>TLNPSRLTPADAVRAAGIGLRTRPLRSFLSALGIVIGIAAMVGVLGLSESSKSDLLAQLDQLGTNMLQVEAGTGIGAGSGELPEGAPSMVTRIGPVQAVSSFGTVDANVYRTDYIPPEQTGGIAVLAAGPNLLDTLQGTIAHGVFLDEAPSDYPVTVLGAVAAQRLGVGSLEGAPLVWLGDQWFTVVGIMDSIELSPDIDRSALVGVAAAETYLGYDSVPARIYVRTDPRYIDDVRGVLPATVNPEAPDEVEVTRPSDVLEAREAADDAFTSLLLGLGAVALLVGGVGIANVMVISVLERRGEIGLRRALGATRRHIAVQFLGESLMLSTIGGLGGVVAGVAVTSLYANYKGWDVLIPQIAIIGGFLAAIAIGVIAGLYPAMRAARVSPTEALRTL</sequence>
<feature type="domain" description="ABC3 transporter permease C-terminal" evidence="8">
    <location>
        <begin position="277"/>
        <end position="389"/>
    </location>
</feature>
<dbReference type="PANTHER" id="PTHR30572:SF4">
    <property type="entry name" value="ABC TRANSPORTER PERMEASE YTRF"/>
    <property type="match status" value="1"/>
</dbReference>
<evidence type="ECO:0000256" key="3">
    <source>
        <dbReference type="ARBA" id="ARBA00022692"/>
    </source>
</evidence>
<evidence type="ECO:0000256" key="6">
    <source>
        <dbReference type="ARBA" id="ARBA00038076"/>
    </source>
</evidence>
<reference evidence="10" key="1">
    <citation type="submission" date="2018-06" db="EMBL/GenBank/DDBJ databases">
        <authorList>
            <person name="Zhirakovskaya E."/>
        </authorList>
    </citation>
    <scope>NUCLEOTIDE SEQUENCE</scope>
</reference>
<evidence type="ECO:0000259" key="9">
    <source>
        <dbReference type="Pfam" id="PF12704"/>
    </source>
</evidence>
<dbReference type="Pfam" id="PF12704">
    <property type="entry name" value="MacB_PCD"/>
    <property type="match status" value="1"/>
</dbReference>
<keyword evidence="2" id="KW-1003">Cell membrane</keyword>
<proteinExistence type="inferred from homology"/>